<name>A0A7K0BPP3_9ACTN</name>
<keyword evidence="1" id="KW-0472">Membrane</keyword>
<gene>
    <name evidence="2" type="ORF">ACRB68_07070</name>
</gene>
<dbReference type="EMBL" id="WEGH01000001">
    <property type="protein sequence ID" value="MQY02674.1"/>
    <property type="molecule type" value="Genomic_DNA"/>
</dbReference>
<feature type="transmembrane region" description="Helical" evidence="1">
    <location>
        <begin position="220"/>
        <end position="237"/>
    </location>
</feature>
<reference evidence="2 3" key="1">
    <citation type="submission" date="2019-10" db="EMBL/GenBank/DDBJ databases">
        <title>Actinomadura rubteroloni sp. nov. and Actinomadura macrotermitis sp. nov., isolated from the gut of fungus growing-termite Macrotermes natalensis.</title>
        <authorList>
            <person name="Benndorf R."/>
            <person name="Martin K."/>
            <person name="Kuefner M."/>
            <person name="De Beer W."/>
            <person name="Kaster A.-K."/>
            <person name="Vollmers J."/>
            <person name="Poulsen M."/>
            <person name="Beemelmanns C."/>
        </authorList>
    </citation>
    <scope>NUCLEOTIDE SEQUENCE [LARGE SCALE GENOMIC DNA]</scope>
    <source>
        <strain evidence="2 3">RB68</strain>
    </source>
</reference>
<dbReference type="Pfam" id="PF14333">
    <property type="entry name" value="DUF4389"/>
    <property type="match status" value="2"/>
</dbReference>
<evidence type="ECO:0000313" key="2">
    <source>
        <dbReference type="EMBL" id="MQY02674.1"/>
    </source>
</evidence>
<keyword evidence="1" id="KW-1133">Transmembrane helix</keyword>
<dbReference type="InterPro" id="IPR025498">
    <property type="entry name" value="DUF4389"/>
</dbReference>
<protein>
    <recommendedName>
        <fullName evidence="4">DUF4389 domain-containing protein</fullName>
    </recommendedName>
</protein>
<proteinExistence type="predicted"/>
<evidence type="ECO:0008006" key="4">
    <source>
        <dbReference type="Google" id="ProtNLM"/>
    </source>
</evidence>
<dbReference type="Proteomes" id="UP000487268">
    <property type="component" value="Unassembled WGS sequence"/>
</dbReference>
<evidence type="ECO:0000313" key="3">
    <source>
        <dbReference type="Proteomes" id="UP000487268"/>
    </source>
</evidence>
<dbReference type="OrthoDB" id="156718at2"/>
<keyword evidence="1" id="KW-0812">Transmembrane</keyword>
<dbReference type="RefSeq" id="WP_153530799.1">
    <property type="nucleotide sequence ID" value="NZ_WEGH01000001.1"/>
</dbReference>
<dbReference type="AlphaFoldDB" id="A0A7K0BPP3"/>
<sequence>MAQPLTPEAHGEWLPQYDLEGPAEQSRATVFFRVLLAIPHFIVLIFVAIAANLALIAGWFAALFTGRLPQGIADFLTGYLAWSTRLNSYVYLMIDDYPPFSLEAHAYPVRIEVRPGELNRLAVLFRIFLMIPAVIVLNVVASGWAFAGFVIWLVVLVKGRMPQALFEATAAVLRYTTRFGAYGMMLSSAYPKGLFGDEEGSGPRVTSTRPLVLGPPARNLVILFIVLGVLSTIYDNYSRFQG</sequence>
<accession>A0A7K0BPP3</accession>
<organism evidence="2 3">
    <name type="scientific">Actinomadura macrotermitis</name>
    <dbReference type="NCBI Taxonomy" id="2585200"/>
    <lineage>
        <taxon>Bacteria</taxon>
        <taxon>Bacillati</taxon>
        <taxon>Actinomycetota</taxon>
        <taxon>Actinomycetes</taxon>
        <taxon>Streptosporangiales</taxon>
        <taxon>Thermomonosporaceae</taxon>
        <taxon>Actinomadura</taxon>
    </lineage>
</organism>
<keyword evidence="3" id="KW-1185">Reference proteome</keyword>
<feature type="transmembrane region" description="Helical" evidence="1">
    <location>
        <begin position="41"/>
        <end position="64"/>
    </location>
</feature>
<evidence type="ECO:0000256" key="1">
    <source>
        <dbReference type="SAM" id="Phobius"/>
    </source>
</evidence>
<comment type="caution">
    <text evidence="2">The sequence shown here is derived from an EMBL/GenBank/DDBJ whole genome shotgun (WGS) entry which is preliminary data.</text>
</comment>
<feature type="transmembrane region" description="Helical" evidence="1">
    <location>
        <begin position="127"/>
        <end position="155"/>
    </location>
</feature>